<dbReference type="SUPFAM" id="SSF54106">
    <property type="entry name" value="LysM domain"/>
    <property type="match status" value="1"/>
</dbReference>
<feature type="transmembrane region" description="Helical" evidence="1">
    <location>
        <begin position="104"/>
        <end position="127"/>
    </location>
</feature>
<organism evidence="3 4">
    <name type="scientific">Nocardioides scoriae</name>
    <dbReference type="NCBI Taxonomy" id="642780"/>
    <lineage>
        <taxon>Bacteria</taxon>
        <taxon>Bacillati</taxon>
        <taxon>Actinomycetota</taxon>
        <taxon>Actinomycetes</taxon>
        <taxon>Propionibacteriales</taxon>
        <taxon>Nocardioidaceae</taxon>
        <taxon>Nocardioides</taxon>
    </lineage>
</organism>
<reference evidence="4" key="1">
    <citation type="submission" date="2016-10" db="EMBL/GenBank/DDBJ databases">
        <authorList>
            <person name="Varghese N."/>
            <person name="Submissions S."/>
        </authorList>
    </citation>
    <scope>NUCLEOTIDE SEQUENCE [LARGE SCALE GENOMIC DNA]</scope>
    <source>
        <strain evidence="4">DSM 22127</strain>
    </source>
</reference>
<keyword evidence="1" id="KW-1133">Transmembrane helix</keyword>
<keyword evidence="1" id="KW-0472">Membrane</keyword>
<dbReference type="CDD" id="cd00118">
    <property type="entry name" value="LysM"/>
    <property type="match status" value="1"/>
</dbReference>
<evidence type="ECO:0000259" key="2">
    <source>
        <dbReference type="PROSITE" id="PS51782"/>
    </source>
</evidence>
<dbReference type="OrthoDB" id="5084290at2"/>
<dbReference type="STRING" id="642780.SAMN04488570_1711"/>
<dbReference type="Gene3D" id="3.10.350.10">
    <property type="entry name" value="LysM domain"/>
    <property type="match status" value="1"/>
</dbReference>
<dbReference type="InterPro" id="IPR036779">
    <property type="entry name" value="LysM_dom_sf"/>
</dbReference>
<sequence>MSTLSIAPEVVPTSGTTVRRAATSRHLLSVPSFDFASPVEAIGLEPAAREVAPELRVAPAPVPPVALVPAQRHPAVAPAAAAVSRHAVRPARAAVRLTRRGRAVITLTFVGIAVAALVTLGGGWAVASLGGGTAEPVRTVQVQPGDTLYDIASDVAAPGHVREMVYEIKALNDLPSSTISEGQKLAVPRG</sequence>
<dbReference type="Proteomes" id="UP000198859">
    <property type="component" value="Chromosome I"/>
</dbReference>
<keyword evidence="1" id="KW-0812">Transmembrane</keyword>
<keyword evidence="4" id="KW-1185">Reference proteome</keyword>
<dbReference type="RefSeq" id="WP_091728424.1">
    <property type="nucleotide sequence ID" value="NZ_LT629757.1"/>
</dbReference>
<dbReference type="SMART" id="SM00257">
    <property type="entry name" value="LysM"/>
    <property type="match status" value="1"/>
</dbReference>
<dbReference type="EMBL" id="LT629757">
    <property type="protein sequence ID" value="SDS36143.1"/>
    <property type="molecule type" value="Genomic_DNA"/>
</dbReference>
<accession>A0A1H1RKI1</accession>
<dbReference type="Pfam" id="PF01476">
    <property type="entry name" value="LysM"/>
    <property type="match status" value="1"/>
</dbReference>
<gene>
    <name evidence="3" type="ORF">SAMN04488570_1711</name>
</gene>
<evidence type="ECO:0000313" key="4">
    <source>
        <dbReference type="Proteomes" id="UP000198859"/>
    </source>
</evidence>
<dbReference type="PROSITE" id="PS51782">
    <property type="entry name" value="LYSM"/>
    <property type="match status" value="1"/>
</dbReference>
<dbReference type="InterPro" id="IPR018392">
    <property type="entry name" value="LysM"/>
</dbReference>
<evidence type="ECO:0000256" key="1">
    <source>
        <dbReference type="SAM" id="Phobius"/>
    </source>
</evidence>
<proteinExistence type="predicted"/>
<evidence type="ECO:0000313" key="3">
    <source>
        <dbReference type="EMBL" id="SDS36143.1"/>
    </source>
</evidence>
<protein>
    <submittedName>
        <fullName evidence="3">LysM domain-containing protein</fullName>
    </submittedName>
</protein>
<name>A0A1H1RKI1_9ACTN</name>
<feature type="domain" description="LysM" evidence="2">
    <location>
        <begin position="138"/>
        <end position="187"/>
    </location>
</feature>
<dbReference type="AlphaFoldDB" id="A0A1H1RKI1"/>